<keyword evidence="2" id="KW-0732">Signal</keyword>
<keyword evidence="4" id="KW-1185">Reference proteome</keyword>
<sequence>MGLLTLVPTYLLLPVSMADPTTSISSESASPTLHIESSVATTSSATVGRSQLQNSTRSTSTTTPGISATSSTTALHQLEVFIEQDMFDDGTLHARVPDHPVHFHEDSCVPFYEARAEVAIAQFEIAFAGGDKTR</sequence>
<proteinExistence type="predicted"/>
<name>A0AA39ZBY1_9PEZI</name>
<evidence type="ECO:0000313" key="4">
    <source>
        <dbReference type="Proteomes" id="UP001174997"/>
    </source>
</evidence>
<dbReference type="Proteomes" id="UP001174997">
    <property type="component" value="Unassembled WGS sequence"/>
</dbReference>
<evidence type="ECO:0000256" key="2">
    <source>
        <dbReference type="SAM" id="SignalP"/>
    </source>
</evidence>
<gene>
    <name evidence="3" type="ORF">QBC41DRAFT_347678</name>
</gene>
<feature type="compositionally biased region" description="Polar residues" evidence="1">
    <location>
        <begin position="48"/>
        <end position="69"/>
    </location>
</feature>
<feature type="signal peptide" evidence="2">
    <location>
        <begin position="1"/>
        <end position="18"/>
    </location>
</feature>
<reference evidence="3" key="1">
    <citation type="submission" date="2023-06" db="EMBL/GenBank/DDBJ databases">
        <title>Genome-scale phylogeny and comparative genomics of the fungal order Sordariales.</title>
        <authorList>
            <consortium name="Lawrence Berkeley National Laboratory"/>
            <person name="Hensen N."/>
            <person name="Bonometti L."/>
            <person name="Westerberg I."/>
            <person name="Brannstrom I.O."/>
            <person name="Guillou S."/>
            <person name="Cros-Aarteil S."/>
            <person name="Calhoun S."/>
            <person name="Haridas S."/>
            <person name="Kuo A."/>
            <person name="Mondo S."/>
            <person name="Pangilinan J."/>
            <person name="Riley R."/>
            <person name="Labutti K."/>
            <person name="Andreopoulos B."/>
            <person name="Lipzen A."/>
            <person name="Chen C."/>
            <person name="Yanf M."/>
            <person name="Daum C."/>
            <person name="Ng V."/>
            <person name="Clum A."/>
            <person name="Steindorff A."/>
            <person name="Ohm R."/>
            <person name="Martin F."/>
            <person name="Silar P."/>
            <person name="Natvig D."/>
            <person name="Lalanne C."/>
            <person name="Gautier V."/>
            <person name="Ament-Velasquez S.L."/>
            <person name="Kruys A."/>
            <person name="Hutchinson M.I."/>
            <person name="Powell A.J."/>
            <person name="Barry K."/>
            <person name="Miller A.N."/>
            <person name="Grigoriev I.V."/>
            <person name="Debuchy R."/>
            <person name="Gladieux P."/>
            <person name="Thoren M.H."/>
            <person name="Johannesson H."/>
        </authorList>
    </citation>
    <scope>NUCLEOTIDE SEQUENCE</scope>
    <source>
        <strain evidence="3">CBS 307.81</strain>
    </source>
</reference>
<feature type="region of interest" description="Disordered" evidence="1">
    <location>
        <begin position="40"/>
        <end position="69"/>
    </location>
</feature>
<dbReference type="EMBL" id="JAULSY010000065">
    <property type="protein sequence ID" value="KAK0667871.1"/>
    <property type="molecule type" value="Genomic_DNA"/>
</dbReference>
<organism evidence="3 4">
    <name type="scientific">Cercophora samala</name>
    <dbReference type="NCBI Taxonomy" id="330535"/>
    <lineage>
        <taxon>Eukaryota</taxon>
        <taxon>Fungi</taxon>
        <taxon>Dikarya</taxon>
        <taxon>Ascomycota</taxon>
        <taxon>Pezizomycotina</taxon>
        <taxon>Sordariomycetes</taxon>
        <taxon>Sordariomycetidae</taxon>
        <taxon>Sordariales</taxon>
        <taxon>Lasiosphaeriaceae</taxon>
        <taxon>Cercophora</taxon>
    </lineage>
</organism>
<protein>
    <submittedName>
        <fullName evidence="3">Uncharacterized protein</fullName>
    </submittedName>
</protein>
<evidence type="ECO:0000313" key="3">
    <source>
        <dbReference type="EMBL" id="KAK0667871.1"/>
    </source>
</evidence>
<accession>A0AA39ZBY1</accession>
<comment type="caution">
    <text evidence="3">The sequence shown here is derived from an EMBL/GenBank/DDBJ whole genome shotgun (WGS) entry which is preliminary data.</text>
</comment>
<feature type="chain" id="PRO_5041218174" evidence="2">
    <location>
        <begin position="19"/>
        <end position="134"/>
    </location>
</feature>
<dbReference type="AlphaFoldDB" id="A0AA39ZBY1"/>
<evidence type="ECO:0000256" key="1">
    <source>
        <dbReference type="SAM" id="MobiDB-lite"/>
    </source>
</evidence>